<dbReference type="GO" id="GO:0005739">
    <property type="term" value="C:mitochondrion"/>
    <property type="evidence" value="ECO:0007669"/>
    <property type="project" value="UniProtKB-SubCell"/>
</dbReference>
<dbReference type="EMBL" id="KZ451978">
    <property type="protein sequence ID" value="PKA55825.1"/>
    <property type="molecule type" value="Genomic_DNA"/>
</dbReference>
<evidence type="ECO:0000313" key="7">
    <source>
        <dbReference type="EMBL" id="PKA55825.1"/>
    </source>
</evidence>
<dbReference type="OrthoDB" id="1717827at2759"/>
<dbReference type="FunFam" id="1.25.40.10:FF:000385">
    <property type="entry name" value="Pentatricopeptide repeat-containing protein mitochondrial"/>
    <property type="match status" value="1"/>
</dbReference>
<protein>
    <submittedName>
        <fullName evidence="7">Pentatricopeptide repeat-containing protein</fullName>
    </submittedName>
</protein>
<dbReference type="Gene3D" id="1.25.40.10">
    <property type="entry name" value="Tetratricopeptide repeat domain"/>
    <property type="match status" value="2"/>
</dbReference>
<reference evidence="7 8" key="1">
    <citation type="journal article" date="2017" name="Nature">
        <title>The Apostasia genome and the evolution of orchids.</title>
        <authorList>
            <person name="Zhang G.Q."/>
            <person name="Liu K.W."/>
            <person name="Li Z."/>
            <person name="Lohaus R."/>
            <person name="Hsiao Y.Y."/>
            <person name="Niu S.C."/>
            <person name="Wang J.Y."/>
            <person name="Lin Y.C."/>
            <person name="Xu Q."/>
            <person name="Chen L.J."/>
            <person name="Yoshida K."/>
            <person name="Fujiwara S."/>
            <person name="Wang Z.W."/>
            <person name="Zhang Y.Q."/>
            <person name="Mitsuda N."/>
            <person name="Wang M."/>
            <person name="Liu G.H."/>
            <person name="Pecoraro L."/>
            <person name="Huang H.X."/>
            <person name="Xiao X.J."/>
            <person name="Lin M."/>
            <person name="Wu X.Y."/>
            <person name="Wu W.L."/>
            <person name="Chen Y.Y."/>
            <person name="Chang S.B."/>
            <person name="Sakamoto S."/>
            <person name="Ohme-Takagi M."/>
            <person name="Yagi M."/>
            <person name="Zeng S.J."/>
            <person name="Shen C.Y."/>
            <person name="Yeh C.M."/>
            <person name="Luo Y.B."/>
            <person name="Tsai W.C."/>
            <person name="Van de Peer Y."/>
            <person name="Liu Z.J."/>
        </authorList>
    </citation>
    <scope>NUCLEOTIDE SEQUENCE [LARGE SCALE GENOMIC DNA]</scope>
    <source>
        <strain evidence="8">cv. Shenzhen</strain>
        <tissue evidence="7">Stem</tissue>
    </source>
</reference>
<comment type="similarity">
    <text evidence="2">Belongs to the PPR family. P subfamily.</text>
</comment>
<evidence type="ECO:0000256" key="2">
    <source>
        <dbReference type="ARBA" id="ARBA00007626"/>
    </source>
</evidence>
<dbReference type="PANTHER" id="PTHR45717:SF8">
    <property type="entry name" value="OS01G0301000 PROTEIN"/>
    <property type="match status" value="1"/>
</dbReference>
<accession>A0A2I0AJX9</accession>
<keyword evidence="8" id="KW-1185">Reference proteome</keyword>
<dbReference type="InterPro" id="IPR011990">
    <property type="entry name" value="TPR-like_helical_dom_sf"/>
</dbReference>
<comment type="subcellular location">
    <subcellularLocation>
        <location evidence="1">Mitochondrion</location>
    </subcellularLocation>
</comment>
<dbReference type="InterPro" id="IPR002885">
    <property type="entry name" value="PPR_rpt"/>
</dbReference>
<dbReference type="Pfam" id="PF01535">
    <property type="entry name" value="PPR"/>
    <property type="match status" value="4"/>
</dbReference>
<evidence type="ECO:0000313" key="8">
    <source>
        <dbReference type="Proteomes" id="UP000236161"/>
    </source>
</evidence>
<dbReference type="STRING" id="1088818.A0A2I0AJX9"/>
<dbReference type="GO" id="GO:0003729">
    <property type="term" value="F:mRNA binding"/>
    <property type="evidence" value="ECO:0007669"/>
    <property type="project" value="UniProtKB-ARBA"/>
</dbReference>
<sequence>MGIRLLPWTVAAARKLLSTTSVEAAEASSAEASSAAITTKFGGRKDGRPLYRRLSALGVAPEGSVAKTMNKWLREGRAVRVEELIKYVKELRKYQRYRHALELMDWMVKTRGVNLSYTNCAICLDLIGKVRGVKSAEEYFNGLPEPAKNERTYGALLNCYCSAKMDNKATALYDKMKDLNISSNTLVHNNLMSLHLKLKQPEKVRSVFRAMKTHNIALDNLSYCMVMNSYASQNDIEAVDGVIREMEEEGKLVIQWTAYSTLAAIYNSAGLFEKAESALKKLEGLIDGSSREPFHFLISLYAGARNLEEVKRVWKSLKATFPKQTNLSYFIMLHALNKLDDFESMKECFDEWVSVQEVYDLRIANLMLGAYLQKDMEREAKAILEEADEKGLKADLRTCNLFMDYYLKKCKIAAAMEWLKVLALEIKDRTWKLDRERMETFFMHFEKEKEVAGAEKFCKILKELGCINSKAYESLIRVYFVAGKKQPSLQRRILDDKIKLDPEMHEMLETVSK</sequence>
<dbReference type="SUPFAM" id="SSF48452">
    <property type="entry name" value="TPR-like"/>
    <property type="match status" value="1"/>
</dbReference>
<evidence type="ECO:0000256" key="6">
    <source>
        <dbReference type="PROSITE-ProRule" id="PRU00708"/>
    </source>
</evidence>
<keyword evidence="5" id="KW-0496">Mitochondrion</keyword>
<name>A0A2I0AJX9_9ASPA</name>
<evidence type="ECO:0000256" key="1">
    <source>
        <dbReference type="ARBA" id="ARBA00004173"/>
    </source>
</evidence>
<dbReference type="Proteomes" id="UP000236161">
    <property type="component" value="Unassembled WGS sequence"/>
</dbReference>
<dbReference type="PROSITE" id="PS51375">
    <property type="entry name" value="PPR"/>
    <property type="match status" value="1"/>
</dbReference>
<evidence type="ECO:0000256" key="3">
    <source>
        <dbReference type="ARBA" id="ARBA00022737"/>
    </source>
</evidence>
<organism evidence="7 8">
    <name type="scientific">Apostasia shenzhenica</name>
    <dbReference type="NCBI Taxonomy" id="1088818"/>
    <lineage>
        <taxon>Eukaryota</taxon>
        <taxon>Viridiplantae</taxon>
        <taxon>Streptophyta</taxon>
        <taxon>Embryophyta</taxon>
        <taxon>Tracheophyta</taxon>
        <taxon>Spermatophyta</taxon>
        <taxon>Magnoliopsida</taxon>
        <taxon>Liliopsida</taxon>
        <taxon>Asparagales</taxon>
        <taxon>Orchidaceae</taxon>
        <taxon>Apostasioideae</taxon>
        <taxon>Apostasia</taxon>
    </lineage>
</organism>
<evidence type="ECO:0000256" key="4">
    <source>
        <dbReference type="ARBA" id="ARBA00022946"/>
    </source>
</evidence>
<dbReference type="NCBIfam" id="TIGR00756">
    <property type="entry name" value="PPR"/>
    <property type="match status" value="2"/>
</dbReference>
<gene>
    <name evidence="7" type="ORF">AXF42_Ash012117</name>
</gene>
<keyword evidence="3" id="KW-0677">Repeat</keyword>
<dbReference type="AlphaFoldDB" id="A0A2I0AJX9"/>
<feature type="repeat" description="PPR" evidence="6">
    <location>
        <begin position="149"/>
        <end position="183"/>
    </location>
</feature>
<dbReference type="PANTHER" id="PTHR45717">
    <property type="entry name" value="OS12G0527900 PROTEIN"/>
    <property type="match status" value="1"/>
</dbReference>
<proteinExistence type="inferred from homology"/>
<evidence type="ECO:0000256" key="5">
    <source>
        <dbReference type="ARBA" id="ARBA00023128"/>
    </source>
</evidence>
<keyword evidence="4" id="KW-0809">Transit peptide</keyword>